<evidence type="ECO:0000256" key="1">
    <source>
        <dbReference type="SAM" id="Phobius"/>
    </source>
</evidence>
<dbReference type="Proteomes" id="UP000800984">
    <property type="component" value="Unassembled WGS sequence"/>
</dbReference>
<feature type="transmembrane region" description="Helical" evidence="1">
    <location>
        <begin position="58"/>
        <end position="75"/>
    </location>
</feature>
<evidence type="ECO:0008006" key="4">
    <source>
        <dbReference type="Google" id="ProtNLM"/>
    </source>
</evidence>
<organism evidence="2 3">
    <name type="scientific">Flavobacterium difficile</name>
    <dbReference type="NCBI Taxonomy" id="2709659"/>
    <lineage>
        <taxon>Bacteria</taxon>
        <taxon>Pseudomonadati</taxon>
        <taxon>Bacteroidota</taxon>
        <taxon>Flavobacteriia</taxon>
        <taxon>Flavobacteriales</taxon>
        <taxon>Flavobacteriaceae</taxon>
        <taxon>Flavobacterium</taxon>
    </lineage>
</organism>
<feature type="transmembrane region" description="Helical" evidence="1">
    <location>
        <begin position="96"/>
        <end position="116"/>
    </location>
</feature>
<comment type="caution">
    <text evidence="2">The sequence shown here is derived from an EMBL/GenBank/DDBJ whole genome shotgun (WGS) entry which is preliminary data.</text>
</comment>
<name>A0ABX0I6F8_9FLAO</name>
<keyword evidence="1" id="KW-0472">Membrane</keyword>
<dbReference type="EMBL" id="JAAJBT010000003">
    <property type="protein sequence ID" value="NHM01700.1"/>
    <property type="molecule type" value="Genomic_DNA"/>
</dbReference>
<evidence type="ECO:0000313" key="3">
    <source>
        <dbReference type="Proteomes" id="UP000800984"/>
    </source>
</evidence>
<keyword evidence="3" id="KW-1185">Reference proteome</keyword>
<gene>
    <name evidence="2" type="ORF">G4D72_06210</name>
</gene>
<feature type="transmembrane region" description="Helical" evidence="1">
    <location>
        <begin position="34"/>
        <end position="52"/>
    </location>
</feature>
<dbReference type="RefSeq" id="WP_166076792.1">
    <property type="nucleotide sequence ID" value="NZ_JAAJBT010000003.1"/>
</dbReference>
<reference evidence="2 3" key="1">
    <citation type="submission" date="2020-02" db="EMBL/GenBank/DDBJ databases">
        <authorList>
            <person name="Chen W.-M."/>
        </authorList>
    </citation>
    <scope>NUCLEOTIDE SEQUENCE [LARGE SCALE GENOMIC DNA]</scope>
    <source>
        <strain evidence="2 3">KDG-16</strain>
    </source>
</reference>
<feature type="transmembrane region" description="Helical" evidence="1">
    <location>
        <begin position="136"/>
        <end position="162"/>
    </location>
</feature>
<keyword evidence="1" id="KW-1133">Transmembrane helix</keyword>
<protein>
    <recommendedName>
        <fullName evidence="4">DUF4199 domain-containing protein</fullName>
    </recommendedName>
</protein>
<proteinExistence type="predicted"/>
<sequence length="171" mass="19260">MKSQANFMLKCDFQIHFKQLKSLFMKNQVEIKNGILIFVGIGLFFLLMDLFGLANKNYLRILNAFIVLYGIWKTIKSNYANGTTEYLENLVSGFKTGIIGVVLGIMGLIVFVYIKGGESYLATLSDTFFFTGKTNLIMYCAVLFFEGIASSLIGSFVIMQYWKDVPAVSKT</sequence>
<keyword evidence="1" id="KW-0812">Transmembrane</keyword>
<accession>A0ABX0I6F8</accession>
<evidence type="ECO:0000313" key="2">
    <source>
        <dbReference type="EMBL" id="NHM01700.1"/>
    </source>
</evidence>